<comment type="catalytic activity">
    <reaction evidence="1">
        <text>ATP + protein L-histidine = ADP + protein N-phospho-L-histidine.</text>
        <dbReference type="EC" id="2.7.13.3"/>
    </reaction>
</comment>
<evidence type="ECO:0000259" key="16">
    <source>
        <dbReference type="PROSITE" id="PS50109"/>
    </source>
</evidence>
<keyword evidence="8" id="KW-0547">Nucleotide-binding</keyword>
<feature type="signal peptide" evidence="15">
    <location>
        <begin position="1"/>
        <end position="23"/>
    </location>
</feature>
<evidence type="ECO:0000256" key="9">
    <source>
        <dbReference type="ARBA" id="ARBA00022777"/>
    </source>
</evidence>
<keyword evidence="7 14" id="KW-0812">Transmembrane</keyword>
<dbReference type="PRINTS" id="PR00344">
    <property type="entry name" value="BCTRLSENSOR"/>
</dbReference>
<evidence type="ECO:0000259" key="17">
    <source>
        <dbReference type="PROSITE" id="PS50885"/>
    </source>
</evidence>
<keyword evidence="15" id="KW-0732">Signal</keyword>
<keyword evidence="10" id="KW-0067">ATP-binding</keyword>
<evidence type="ECO:0000256" key="2">
    <source>
        <dbReference type="ARBA" id="ARBA00004651"/>
    </source>
</evidence>
<evidence type="ECO:0000256" key="12">
    <source>
        <dbReference type="ARBA" id="ARBA00023012"/>
    </source>
</evidence>
<name>A0ABW8T4P5_9CLOT</name>
<evidence type="ECO:0000256" key="3">
    <source>
        <dbReference type="ARBA" id="ARBA00012438"/>
    </source>
</evidence>
<dbReference type="InterPro" id="IPR003661">
    <property type="entry name" value="HisK_dim/P_dom"/>
</dbReference>
<evidence type="ECO:0000313" key="18">
    <source>
        <dbReference type="EMBL" id="MFL0247061.1"/>
    </source>
</evidence>
<dbReference type="PROSITE" id="PS50885">
    <property type="entry name" value="HAMP"/>
    <property type="match status" value="1"/>
</dbReference>
<dbReference type="Pfam" id="PF00512">
    <property type="entry name" value="HisKA"/>
    <property type="match status" value="1"/>
</dbReference>
<feature type="transmembrane region" description="Helical" evidence="14">
    <location>
        <begin position="366"/>
        <end position="386"/>
    </location>
</feature>
<dbReference type="InterPro" id="IPR004358">
    <property type="entry name" value="Sig_transdc_His_kin-like_C"/>
</dbReference>
<dbReference type="InterPro" id="IPR036097">
    <property type="entry name" value="HisK_dim/P_sf"/>
</dbReference>
<dbReference type="CDD" id="cd00082">
    <property type="entry name" value="HisKA"/>
    <property type="match status" value="1"/>
</dbReference>
<comment type="caution">
    <text evidence="18">The sequence shown here is derived from an EMBL/GenBank/DDBJ whole genome shotgun (WGS) entry which is preliminary data.</text>
</comment>
<dbReference type="PROSITE" id="PS50109">
    <property type="entry name" value="HIS_KIN"/>
    <property type="match status" value="1"/>
</dbReference>
<dbReference type="EMBL" id="JBJHZZ010000004">
    <property type="protein sequence ID" value="MFL0247061.1"/>
    <property type="molecule type" value="Genomic_DNA"/>
</dbReference>
<evidence type="ECO:0000256" key="5">
    <source>
        <dbReference type="ARBA" id="ARBA00022553"/>
    </source>
</evidence>
<dbReference type="RefSeq" id="WP_406769513.1">
    <property type="nucleotide sequence ID" value="NZ_JBJHZZ010000004.1"/>
</dbReference>
<evidence type="ECO:0000256" key="6">
    <source>
        <dbReference type="ARBA" id="ARBA00022679"/>
    </source>
</evidence>
<keyword evidence="19" id="KW-1185">Reference proteome</keyword>
<dbReference type="InterPro" id="IPR036890">
    <property type="entry name" value="HATPase_C_sf"/>
</dbReference>
<evidence type="ECO:0000256" key="15">
    <source>
        <dbReference type="SAM" id="SignalP"/>
    </source>
</evidence>
<keyword evidence="6" id="KW-0808">Transferase</keyword>
<evidence type="ECO:0000256" key="7">
    <source>
        <dbReference type="ARBA" id="ARBA00022692"/>
    </source>
</evidence>
<evidence type="ECO:0000313" key="19">
    <source>
        <dbReference type="Proteomes" id="UP001623591"/>
    </source>
</evidence>
<dbReference type="Gene3D" id="3.30.565.10">
    <property type="entry name" value="Histidine kinase-like ATPase, C-terminal domain"/>
    <property type="match status" value="1"/>
</dbReference>
<feature type="domain" description="HAMP" evidence="17">
    <location>
        <begin position="391"/>
        <end position="438"/>
    </location>
</feature>
<keyword evidence="11 14" id="KW-1133">Transmembrane helix</keyword>
<accession>A0ABW8T4P5</accession>
<sequence>MVTRSRNRYLFALALLISMFAFAVALLSVFDIANNRQYLTKDSYFKSYTYKDNLRSYFQNVQILMTSLKDYSQKTENEKLSDLKKQYLKPDDTNLKSILIANDLEYNAVKVKIDAEKALKYYIKDKKSNKVYTNIEEPGNVEDYINKKAVYVDKFPRSIGSDSYLQSINSWFQRNGFEGSFIFIKSNGGFSQMTEDYNYYSSIGERVKKEEIIFIASLVVGIGVLILFKLRNKSESGIRNLYKKIPLDLRMLVFFVYNFTSLVYLSHINFFYSPIGINHFAKLFMVMVYVYYLMISIGTTLELVRSKDEFTAQLKRSICCQLYFLWKESRRIKGTLYKELSLFVFTTLFGMSIAIIEVLLRRHDALFFVAFLYIIVYLLFVPTYILKRVVALNRIIEGTNAIASGNLEYAMEENGESSYIAIAKNINSMKESFKKSVESQVRSERLKTELITNVSHDLKTPLTNIISYVNLLKQGNLSEEQRKKYIEILEQKSQRLRVLIEDLFEASKVSSGAVELYIEKVDIASLLRQALGEFDEKINNSSLTFRTNIPVDEVYLNLDGKRTWRVFENLIGNALKYSQPSSRVYIDLVEKTNKVQVIIKNMSSYELDFDVDEIFERFKRGDKARSTEGSGLGLSIAKSIVELEGGHMKIDIDGDLFKVTTEFYK</sequence>
<evidence type="ECO:0000256" key="11">
    <source>
        <dbReference type="ARBA" id="ARBA00022989"/>
    </source>
</evidence>
<evidence type="ECO:0000256" key="4">
    <source>
        <dbReference type="ARBA" id="ARBA00022475"/>
    </source>
</evidence>
<dbReference type="PANTHER" id="PTHR45528">
    <property type="entry name" value="SENSOR HISTIDINE KINASE CPXA"/>
    <property type="match status" value="1"/>
</dbReference>
<proteinExistence type="predicted"/>
<evidence type="ECO:0000256" key="10">
    <source>
        <dbReference type="ARBA" id="ARBA00022840"/>
    </source>
</evidence>
<feature type="transmembrane region" description="Helical" evidence="14">
    <location>
        <begin position="251"/>
        <end position="272"/>
    </location>
</feature>
<keyword evidence="13 14" id="KW-0472">Membrane</keyword>
<protein>
    <recommendedName>
        <fullName evidence="3">histidine kinase</fullName>
        <ecNumber evidence="3">2.7.13.3</ecNumber>
    </recommendedName>
</protein>
<dbReference type="SMART" id="SM00387">
    <property type="entry name" value="HATPase_c"/>
    <property type="match status" value="1"/>
</dbReference>
<dbReference type="InterPro" id="IPR050398">
    <property type="entry name" value="HssS/ArlS-like"/>
</dbReference>
<gene>
    <name evidence="18" type="ORF">ACJDUG_08755</name>
</gene>
<dbReference type="Gene3D" id="1.10.287.130">
    <property type="match status" value="1"/>
</dbReference>
<keyword evidence="4" id="KW-1003">Cell membrane</keyword>
<keyword evidence="9 18" id="KW-0418">Kinase</keyword>
<keyword evidence="12" id="KW-0902">Two-component regulatory system</keyword>
<evidence type="ECO:0000256" key="1">
    <source>
        <dbReference type="ARBA" id="ARBA00000085"/>
    </source>
</evidence>
<evidence type="ECO:0000256" key="14">
    <source>
        <dbReference type="SAM" id="Phobius"/>
    </source>
</evidence>
<feature type="transmembrane region" description="Helical" evidence="14">
    <location>
        <begin position="340"/>
        <end position="360"/>
    </location>
</feature>
<organism evidence="18 19">
    <name type="scientific">Candidatus Clostridium stratigraminis</name>
    <dbReference type="NCBI Taxonomy" id="3381661"/>
    <lineage>
        <taxon>Bacteria</taxon>
        <taxon>Bacillati</taxon>
        <taxon>Bacillota</taxon>
        <taxon>Clostridia</taxon>
        <taxon>Eubacteriales</taxon>
        <taxon>Clostridiaceae</taxon>
        <taxon>Clostridium</taxon>
    </lineage>
</organism>
<dbReference type="SMART" id="SM00388">
    <property type="entry name" value="HisKA"/>
    <property type="match status" value="1"/>
</dbReference>
<dbReference type="SUPFAM" id="SSF55874">
    <property type="entry name" value="ATPase domain of HSP90 chaperone/DNA topoisomerase II/histidine kinase"/>
    <property type="match status" value="1"/>
</dbReference>
<feature type="transmembrane region" description="Helical" evidence="14">
    <location>
        <begin position="284"/>
        <end position="304"/>
    </location>
</feature>
<dbReference type="GO" id="GO:0016301">
    <property type="term" value="F:kinase activity"/>
    <property type="evidence" value="ECO:0007669"/>
    <property type="project" value="UniProtKB-KW"/>
</dbReference>
<evidence type="ECO:0000256" key="13">
    <source>
        <dbReference type="ARBA" id="ARBA00023136"/>
    </source>
</evidence>
<keyword evidence="5" id="KW-0597">Phosphoprotein</keyword>
<dbReference type="InterPro" id="IPR005467">
    <property type="entry name" value="His_kinase_dom"/>
</dbReference>
<dbReference type="PANTHER" id="PTHR45528:SF1">
    <property type="entry name" value="SENSOR HISTIDINE KINASE CPXA"/>
    <property type="match status" value="1"/>
</dbReference>
<dbReference type="EC" id="2.7.13.3" evidence="3"/>
<feature type="domain" description="Histidine kinase" evidence="16">
    <location>
        <begin position="453"/>
        <end position="651"/>
    </location>
</feature>
<dbReference type="SUPFAM" id="SSF47384">
    <property type="entry name" value="Homodimeric domain of signal transducing histidine kinase"/>
    <property type="match status" value="1"/>
</dbReference>
<comment type="subcellular location">
    <subcellularLocation>
        <location evidence="2">Cell membrane</location>
        <topology evidence="2">Multi-pass membrane protein</topology>
    </subcellularLocation>
</comment>
<dbReference type="Proteomes" id="UP001623591">
    <property type="component" value="Unassembled WGS sequence"/>
</dbReference>
<feature type="chain" id="PRO_5047032098" description="histidine kinase" evidence="15">
    <location>
        <begin position="24"/>
        <end position="665"/>
    </location>
</feature>
<dbReference type="InterPro" id="IPR003660">
    <property type="entry name" value="HAMP_dom"/>
</dbReference>
<feature type="transmembrane region" description="Helical" evidence="14">
    <location>
        <begin position="212"/>
        <end position="230"/>
    </location>
</feature>
<dbReference type="Pfam" id="PF02518">
    <property type="entry name" value="HATPase_c"/>
    <property type="match status" value="1"/>
</dbReference>
<reference evidence="18 19" key="1">
    <citation type="submission" date="2024-11" db="EMBL/GenBank/DDBJ databases">
        <authorList>
            <person name="Heng Y.C."/>
            <person name="Lim A.C.H."/>
            <person name="Lee J.K.Y."/>
            <person name="Kittelmann S."/>
        </authorList>
    </citation>
    <scope>NUCLEOTIDE SEQUENCE [LARGE SCALE GENOMIC DNA]</scope>
    <source>
        <strain evidence="18 19">WILCCON 0185</strain>
    </source>
</reference>
<dbReference type="InterPro" id="IPR003594">
    <property type="entry name" value="HATPase_dom"/>
</dbReference>
<evidence type="ECO:0000256" key="8">
    <source>
        <dbReference type="ARBA" id="ARBA00022741"/>
    </source>
</evidence>